<feature type="transmembrane region" description="Helical" evidence="8">
    <location>
        <begin position="221"/>
        <end position="239"/>
    </location>
</feature>
<accession>Q07N85</accession>
<dbReference type="GO" id="GO:0015628">
    <property type="term" value="P:protein secretion by the type II secretion system"/>
    <property type="evidence" value="ECO:0007669"/>
    <property type="project" value="TreeGrafter"/>
</dbReference>
<feature type="domain" description="Type II secretion system protein GspF" evidence="9">
    <location>
        <begin position="270"/>
        <end position="389"/>
    </location>
</feature>
<organism evidence="10">
    <name type="scientific">Rhodopseudomonas palustris (strain BisA53)</name>
    <dbReference type="NCBI Taxonomy" id="316055"/>
    <lineage>
        <taxon>Bacteria</taxon>
        <taxon>Pseudomonadati</taxon>
        <taxon>Pseudomonadota</taxon>
        <taxon>Alphaproteobacteria</taxon>
        <taxon>Hyphomicrobiales</taxon>
        <taxon>Nitrobacteraceae</taxon>
        <taxon>Rhodopseudomonas</taxon>
    </lineage>
</organism>
<evidence type="ECO:0000256" key="6">
    <source>
        <dbReference type="ARBA" id="ARBA00022989"/>
    </source>
</evidence>
<dbReference type="AlphaFoldDB" id="Q07N85"/>
<evidence type="ECO:0000256" key="2">
    <source>
        <dbReference type="ARBA" id="ARBA00005745"/>
    </source>
</evidence>
<evidence type="ECO:0000256" key="7">
    <source>
        <dbReference type="ARBA" id="ARBA00023136"/>
    </source>
</evidence>
<dbReference type="EMBL" id="CP000463">
    <property type="protein sequence ID" value="ABJ06599.1"/>
    <property type="molecule type" value="Genomic_DNA"/>
</dbReference>
<dbReference type="InterPro" id="IPR018076">
    <property type="entry name" value="T2SS_GspF_dom"/>
</dbReference>
<evidence type="ECO:0000256" key="4">
    <source>
        <dbReference type="ARBA" id="ARBA00022519"/>
    </source>
</evidence>
<dbReference type="InterPro" id="IPR003004">
    <property type="entry name" value="GspF/PilC"/>
</dbReference>
<protein>
    <submittedName>
        <fullName evidence="10">Type II secretion system protein</fullName>
    </submittedName>
</protein>
<keyword evidence="6 8" id="KW-1133">Transmembrane helix</keyword>
<proteinExistence type="inferred from homology"/>
<dbReference type="eggNOG" id="COG1459">
    <property type="taxonomic scope" value="Bacteria"/>
</dbReference>
<dbReference type="GO" id="GO:0005886">
    <property type="term" value="C:plasma membrane"/>
    <property type="evidence" value="ECO:0007669"/>
    <property type="project" value="UniProtKB-SubCell"/>
</dbReference>
<dbReference type="STRING" id="316055.RPE_2662"/>
<dbReference type="PRINTS" id="PR00812">
    <property type="entry name" value="BCTERIALGSPF"/>
</dbReference>
<keyword evidence="7 8" id="KW-0472">Membrane</keyword>
<feature type="transmembrane region" description="Helical" evidence="8">
    <location>
        <begin position="365"/>
        <end position="395"/>
    </location>
</feature>
<comment type="subcellular location">
    <subcellularLocation>
        <location evidence="1">Cell inner membrane</location>
        <topology evidence="1">Multi-pass membrane protein</topology>
    </subcellularLocation>
</comment>
<gene>
    <name evidence="10" type="ordered locus">RPE_2662</name>
</gene>
<evidence type="ECO:0000313" key="10">
    <source>
        <dbReference type="EMBL" id="ABJ06599.1"/>
    </source>
</evidence>
<dbReference type="PANTHER" id="PTHR30012:SF7">
    <property type="entry name" value="PROTEIN TRANSPORT PROTEIN HOFC HOMOLOG"/>
    <property type="match status" value="1"/>
</dbReference>
<evidence type="ECO:0000256" key="3">
    <source>
        <dbReference type="ARBA" id="ARBA00022475"/>
    </source>
</evidence>
<dbReference type="Pfam" id="PF00482">
    <property type="entry name" value="T2SSF"/>
    <property type="match status" value="2"/>
</dbReference>
<keyword evidence="4" id="KW-0997">Cell inner membrane</keyword>
<evidence type="ECO:0000256" key="8">
    <source>
        <dbReference type="SAM" id="Phobius"/>
    </source>
</evidence>
<dbReference type="HOGENOM" id="CLU_035032_2_1_5"/>
<sequence>MATRFQYMAMTFEGVSRSGEIEAADDTALAAELGRRGLMLVSLKRLGDAAGSSSLLSWPIDQRAITAFLGELSLVLRSGLPLDEALDVTGRDLSPRLAGTATQLRHDIVAGSTLVQALGRHKDVFSDDIIAMTRVAEVTGDLDGVLAAIAGERERGHRLNEKVQGALRYPAFLISSAVLVLLFFLVQVIPQFSNLFNDSGKDPGALVRLLMATSRTLVDNGQALLIGLAALLTVALLIWRQPAARATIALTLLRLPVVRGIATLWLTTRFLSNLAVLIGQGVPLTEALAVLANMLGVEGRSALATARDAVRRGGQLHEALAASALFPPVAIRMIRVGEQTGELAKVASEAGALYGRKLEKRLEQVAGLIGPIAILSVAGLIGGLMVTIMSALISINDAVQ</sequence>
<evidence type="ECO:0000256" key="1">
    <source>
        <dbReference type="ARBA" id="ARBA00004429"/>
    </source>
</evidence>
<reference evidence="10" key="1">
    <citation type="submission" date="2006-09" db="EMBL/GenBank/DDBJ databases">
        <title>Complete sequence of Rhodopseudomonas palustris BisA53.</title>
        <authorList>
            <consortium name="US DOE Joint Genome Institute"/>
            <person name="Copeland A."/>
            <person name="Lucas S."/>
            <person name="Lapidus A."/>
            <person name="Barry K."/>
            <person name="Detter J.C."/>
            <person name="Glavina del Rio T."/>
            <person name="Hammon N."/>
            <person name="Israni S."/>
            <person name="Dalin E."/>
            <person name="Tice H."/>
            <person name="Pitluck S."/>
            <person name="Chain P."/>
            <person name="Malfatti S."/>
            <person name="Shin M."/>
            <person name="Vergez L."/>
            <person name="Schmutz J."/>
            <person name="Larimer F."/>
            <person name="Land M."/>
            <person name="Hauser L."/>
            <person name="Pelletier D.A."/>
            <person name="Kyrpides N."/>
            <person name="Kim E."/>
            <person name="Harwood C.S."/>
            <person name="Oda Y."/>
            <person name="Richardson P."/>
        </authorList>
    </citation>
    <scope>NUCLEOTIDE SEQUENCE [LARGE SCALE GENOMIC DNA]</scope>
    <source>
        <strain evidence="10">BisA53</strain>
    </source>
</reference>
<dbReference type="KEGG" id="rpe:RPE_2662"/>
<evidence type="ECO:0000259" key="9">
    <source>
        <dbReference type="Pfam" id="PF00482"/>
    </source>
</evidence>
<feature type="domain" description="Type II secretion system protein GspF" evidence="9">
    <location>
        <begin position="68"/>
        <end position="190"/>
    </location>
</feature>
<keyword evidence="5 8" id="KW-0812">Transmembrane</keyword>
<feature type="transmembrane region" description="Helical" evidence="8">
    <location>
        <begin position="167"/>
        <end position="189"/>
    </location>
</feature>
<dbReference type="Gene3D" id="1.20.81.30">
    <property type="entry name" value="Type II secretion system (T2SS), domain F"/>
    <property type="match status" value="2"/>
</dbReference>
<dbReference type="PANTHER" id="PTHR30012">
    <property type="entry name" value="GENERAL SECRETION PATHWAY PROTEIN"/>
    <property type="match status" value="1"/>
</dbReference>
<name>Q07N85_RHOP5</name>
<comment type="similarity">
    <text evidence="2">Belongs to the GSP F family.</text>
</comment>
<dbReference type="InterPro" id="IPR042094">
    <property type="entry name" value="T2SS_GspF_sf"/>
</dbReference>
<keyword evidence="3" id="KW-1003">Cell membrane</keyword>
<evidence type="ECO:0000256" key="5">
    <source>
        <dbReference type="ARBA" id="ARBA00022692"/>
    </source>
</evidence>